<reference evidence="2" key="1">
    <citation type="submission" date="2020-03" db="EMBL/GenBank/DDBJ databases">
        <authorList>
            <person name="Weist P."/>
        </authorList>
    </citation>
    <scope>NUCLEOTIDE SEQUENCE</scope>
</reference>
<evidence type="ECO:0000313" key="2">
    <source>
        <dbReference type="EMBL" id="CAB1434434.1"/>
    </source>
</evidence>
<proteinExistence type="predicted"/>
<feature type="region of interest" description="Disordered" evidence="1">
    <location>
        <begin position="20"/>
        <end position="41"/>
    </location>
</feature>
<evidence type="ECO:0000256" key="1">
    <source>
        <dbReference type="SAM" id="MobiDB-lite"/>
    </source>
</evidence>
<comment type="caution">
    <text evidence="2">The sequence shown here is derived from an EMBL/GenBank/DDBJ whole genome shotgun (WGS) entry which is preliminary data.</text>
</comment>
<gene>
    <name evidence="2" type="ORF">PLEPLA_LOCUS22480</name>
</gene>
<sequence>MRAVPCGAHTVFKWTVPYADERSSRSRSVPAAPLPAPPPLPVERQHCALGCAAPEEAKRGEEEFTKNSQRIVWILICFPAACHFGVD</sequence>
<evidence type="ECO:0000313" key="3">
    <source>
        <dbReference type="Proteomes" id="UP001153269"/>
    </source>
</evidence>
<dbReference type="EMBL" id="CADEAL010001663">
    <property type="protein sequence ID" value="CAB1434434.1"/>
    <property type="molecule type" value="Genomic_DNA"/>
</dbReference>
<keyword evidence="3" id="KW-1185">Reference proteome</keyword>
<accession>A0A9N7YQR0</accession>
<organism evidence="2 3">
    <name type="scientific">Pleuronectes platessa</name>
    <name type="common">European plaice</name>
    <dbReference type="NCBI Taxonomy" id="8262"/>
    <lineage>
        <taxon>Eukaryota</taxon>
        <taxon>Metazoa</taxon>
        <taxon>Chordata</taxon>
        <taxon>Craniata</taxon>
        <taxon>Vertebrata</taxon>
        <taxon>Euteleostomi</taxon>
        <taxon>Actinopterygii</taxon>
        <taxon>Neopterygii</taxon>
        <taxon>Teleostei</taxon>
        <taxon>Neoteleostei</taxon>
        <taxon>Acanthomorphata</taxon>
        <taxon>Carangaria</taxon>
        <taxon>Pleuronectiformes</taxon>
        <taxon>Pleuronectoidei</taxon>
        <taxon>Pleuronectidae</taxon>
        <taxon>Pleuronectes</taxon>
    </lineage>
</organism>
<feature type="compositionally biased region" description="Pro residues" evidence="1">
    <location>
        <begin position="32"/>
        <end position="41"/>
    </location>
</feature>
<dbReference type="Proteomes" id="UP001153269">
    <property type="component" value="Unassembled WGS sequence"/>
</dbReference>
<dbReference type="AlphaFoldDB" id="A0A9N7YQR0"/>
<protein>
    <submittedName>
        <fullName evidence="2">Uncharacterized protein</fullName>
    </submittedName>
</protein>
<name>A0A9N7YQR0_PLEPL</name>